<dbReference type="RefSeq" id="WP_133678099.1">
    <property type="nucleotide sequence ID" value="NZ_SNZP01000001.1"/>
</dbReference>
<gene>
    <name evidence="2" type="ORF">DFP86_101162</name>
</gene>
<dbReference type="NCBIfam" id="TIGR01646">
    <property type="entry name" value="vgr_GE"/>
    <property type="match status" value="1"/>
</dbReference>
<dbReference type="Gene3D" id="2.40.50.230">
    <property type="entry name" value="Gp5 N-terminal domain"/>
    <property type="match status" value="1"/>
</dbReference>
<dbReference type="InterPro" id="IPR006533">
    <property type="entry name" value="T6SS_Vgr_RhsGE"/>
</dbReference>
<dbReference type="Pfam" id="PF04717">
    <property type="entry name" value="Phage_base_V"/>
    <property type="match status" value="1"/>
</dbReference>
<keyword evidence="3" id="KW-1185">Reference proteome</keyword>
<dbReference type="SUPFAM" id="SSF69279">
    <property type="entry name" value="Phage tail proteins"/>
    <property type="match status" value="1"/>
</dbReference>
<dbReference type="OrthoDB" id="8572364at2"/>
<evidence type="ECO:0000313" key="2">
    <source>
        <dbReference type="EMBL" id="TDR82773.1"/>
    </source>
</evidence>
<accession>A0A4R7BDG3</accession>
<dbReference type="Pfam" id="PF05954">
    <property type="entry name" value="Phage_GPD"/>
    <property type="match status" value="1"/>
</dbReference>
<protein>
    <submittedName>
        <fullName evidence="2">Rhs element Vgr protein</fullName>
    </submittedName>
</protein>
<dbReference type="InterPro" id="IPR006531">
    <property type="entry name" value="Gp5/Vgr_OB"/>
</dbReference>
<feature type="domain" description="Gp5/Type VI secretion system Vgr protein OB-fold" evidence="1">
    <location>
        <begin position="376"/>
        <end position="450"/>
    </location>
</feature>
<dbReference type="AlphaFoldDB" id="A0A4R7BDG3"/>
<dbReference type="SUPFAM" id="SSF69349">
    <property type="entry name" value="Phage fibre proteins"/>
    <property type="match status" value="1"/>
</dbReference>
<name>A0A4R7BDG3_9NEIS</name>
<evidence type="ECO:0000313" key="3">
    <source>
        <dbReference type="Proteomes" id="UP000295611"/>
    </source>
</evidence>
<evidence type="ECO:0000259" key="1">
    <source>
        <dbReference type="Pfam" id="PF04717"/>
    </source>
</evidence>
<sequence>MGARPGLDQEGDLRVKVSCDGKPQVDLPLVSLTVRRAFNRVPWAELIVQDGDMASGKFKLGDGNAFEPGTKVLISAGYGPASEPLFDGIVVGIGIKIDGPNAARLVVECRDPVCRMTLGRNNANYLQQKDSAIIGKLIGQYDGLTADVVETTLEHDELVQYDCSDWDFMLARAECNGLLVNVANGRVSVQPPQGQRMVGELAWGRDLYAFSAHTDARHQYTAARATAWDAQQLAIVQGSEAKPTALLQQGDLSGQKLAKVASPKTLALHTATQQEQAALTTWAEATQMKAALARIRGRLTCRGYSGIEPGAVIQVERVGRHFAGEVLVSAVEHCLDNSEWHAEVEFGLAPDWHMMRDDVQMPAAAGLLPGVGGLQIGVVLKLDGDPKDAQRIQIKLPVMQAETEGVWARCLQFYGSNGFGALFLPEVGDEVIVGYLNDDPSHPVVLGSLYSGKHAPPYPIEADNDTKAIVTRAKHKIEFNEKDKILTITTPGKNKLVLDDDDQSILIQDQHNNSIKLSQDGIALDTPYDITLSAKKNIKLDAQMAIELTAQANAKIAGLNIDCEAQAGFSGKGNAKAELSSTGQVTVSGSLVKIN</sequence>
<comment type="caution">
    <text evidence="2">The sequence shown here is derived from an EMBL/GenBank/DDBJ whole genome shotgun (WGS) entry which is preliminary data.</text>
</comment>
<reference evidence="2 3" key="1">
    <citation type="submission" date="2019-03" db="EMBL/GenBank/DDBJ databases">
        <title>Genomic Encyclopedia of Type Strains, Phase III (KMG-III): the genomes of soil and plant-associated and newly described type strains.</title>
        <authorList>
            <person name="Whitman W."/>
        </authorList>
    </citation>
    <scope>NUCLEOTIDE SEQUENCE [LARGE SCALE GENOMIC DNA]</scope>
    <source>
        <strain evidence="2 3">CECT 8976</strain>
    </source>
</reference>
<dbReference type="EMBL" id="SNZP01000001">
    <property type="protein sequence ID" value="TDR82773.1"/>
    <property type="molecule type" value="Genomic_DNA"/>
</dbReference>
<dbReference type="SUPFAM" id="SSF69255">
    <property type="entry name" value="gp5 N-terminal domain-like"/>
    <property type="match status" value="1"/>
</dbReference>
<proteinExistence type="predicted"/>
<dbReference type="InterPro" id="IPR037026">
    <property type="entry name" value="Vgr_OB-fold_dom_sf"/>
</dbReference>
<organism evidence="2 3">
    <name type="scientific">Paludibacterium purpuratum</name>
    <dbReference type="NCBI Taxonomy" id="1144873"/>
    <lineage>
        <taxon>Bacteria</taxon>
        <taxon>Pseudomonadati</taxon>
        <taxon>Pseudomonadota</taxon>
        <taxon>Betaproteobacteria</taxon>
        <taxon>Neisseriales</taxon>
        <taxon>Chromobacteriaceae</taxon>
        <taxon>Paludibacterium</taxon>
    </lineage>
</organism>
<dbReference type="Proteomes" id="UP000295611">
    <property type="component" value="Unassembled WGS sequence"/>
</dbReference>